<dbReference type="RefSeq" id="WP_015955831.1">
    <property type="nucleotide sequence ID" value="NC_011729.1"/>
</dbReference>
<accession>B7KJF5</accession>
<keyword evidence="7" id="KW-1185">Reference proteome</keyword>
<evidence type="ECO:0000256" key="2">
    <source>
        <dbReference type="ARBA" id="ARBA00022525"/>
    </source>
</evidence>
<reference evidence="7" key="1">
    <citation type="journal article" date="2011" name="MBio">
        <title>Novel metabolic attributes of the genus Cyanothece, comprising a group of unicellular nitrogen-fixing Cyanobacteria.</title>
        <authorList>
            <person name="Bandyopadhyay A."/>
            <person name="Elvitigala T."/>
            <person name="Welsh E."/>
            <person name="Stockel J."/>
            <person name="Liberton M."/>
            <person name="Min H."/>
            <person name="Sherman L.A."/>
            <person name="Pakrasi H.B."/>
        </authorList>
    </citation>
    <scope>NUCLEOTIDE SEQUENCE [LARGE SCALE GENOMIC DNA]</scope>
    <source>
        <strain evidence="7">PCC 7424</strain>
    </source>
</reference>
<evidence type="ECO:0000313" key="6">
    <source>
        <dbReference type="EMBL" id="ACK72239.1"/>
    </source>
</evidence>
<evidence type="ECO:0000313" key="7">
    <source>
        <dbReference type="Proteomes" id="UP000002384"/>
    </source>
</evidence>
<gene>
    <name evidence="6" type="ordered locus">PCC7424_3860</name>
</gene>
<dbReference type="AlphaFoldDB" id="B7KJF5"/>
<protein>
    <submittedName>
        <fullName evidence="6">Uncharacterized protein</fullName>
    </submittedName>
</protein>
<evidence type="ECO:0000256" key="1">
    <source>
        <dbReference type="ARBA" id="ARBA00004613"/>
    </source>
</evidence>
<comment type="subcellular location">
    <subcellularLocation>
        <location evidence="1">Secreted</location>
    </subcellularLocation>
</comment>
<feature type="compositionally biased region" description="Basic and acidic residues" evidence="5">
    <location>
        <begin position="31"/>
        <end position="42"/>
    </location>
</feature>
<feature type="region of interest" description="Disordered" evidence="5">
    <location>
        <begin position="31"/>
        <end position="50"/>
    </location>
</feature>
<evidence type="ECO:0000256" key="3">
    <source>
        <dbReference type="ARBA" id="ARBA00022729"/>
    </source>
</evidence>
<proteinExistence type="predicted"/>
<dbReference type="InterPro" id="IPR059100">
    <property type="entry name" value="TSP3_bac"/>
</dbReference>
<name>B7KJF5_GLOC7</name>
<evidence type="ECO:0000256" key="4">
    <source>
        <dbReference type="ARBA" id="ARBA00022837"/>
    </source>
</evidence>
<keyword evidence="2" id="KW-0964">Secreted</keyword>
<organism evidence="6 7">
    <name type="scientific">Gloeothece citriformis (strain PCC 7424)</name>
    <name type="common">Cyanothece sp. (strain PCC 7424)</name>
    <dbReference type="NCBI Taxonomy" id="65393"/>
    <lineage>
        <taxon>Bacteria</taxon>
        <taxon>Bacillati</taxon>
        <taxon>Cyanobacteriota</taxon>
        <taxon>Cyanophyceae</taxon>
        <taxon>Oscillatoriophycideae</taxon>
        <taxon>Chroococcales</taxon>
        <taxon>Aphanothecaceae</taxon>
        <taxon>Gloeothece</taxon>
        <taxon>Gloeothece citriformis</taxon>
    </lineage>
</organism>
<dbReference type="KEGG" id="cyc:PCC7424_3860"/>
<keyword evidence="4" id="KW-0106">Calcium</keyword>
<dbReference type="HOGENOM" id="CLU_1376048_0_0_3"/>
<dbReference type="OrthoDB" id="569927at2"/>
<dbReference type="Proteomes" id="UP000002384">
    <property type="component" value="Chromosome"/>
</dbReference>
<dbReference type="STRING" id="65393.PCC7424_3860"/>
<keyword evidence="3" id="KW-0732">Signal</keyword>
<sequence>MDSPRTNKKILTHSDKIKALHERELDLDLDHDGLTEREERKYGLNPLSPDTDGDGLYDGFEIGIHSNPHSYSKVPPSVEKGSNKEQNRANYLHSVQTLLKNQQLTYQALYNHIAGDDWLGRSLDERVIVAQLHSGSSLDQIKCSLAQSPYVQWHLEEGQWDRDSAIGYIGKLTRQFGAKRTQEEEIAE</sequence>
<dbReference type="EMBL" id="CP001291">
    <property type="protein sequence ID" value="ACK72239.1"/>
    <property type="molecule type" value="Genomic_DNA"/>
</dbReference>
<dbReference type="Pfam" id="PF18884">
    <property type="entry name" value="TSP3_bac"/>
    <property type="match status" value="1"/>
</dbReference>
<evidence type="ECO:0000256" key="5">
    <source>
        <dbReference type="SAM" id="MobiDB-lite"/>
    </source>
</evidence>